<keyword evidence="11" id="KW-1185">Reference proteome</keyword>
<dbReference type="AlphaFoldDB" id="A0A9Q0M9X7"/>
<dbReference type="Pfam" id="PF12698">
    <property type="entry name" value="ABC2_membrane_3"/>
    <property type="match status" value="1"/>
</dbReference>
<feature type="transmembrane region" description="Helical" evidence="7">
    <location>
        <begin position="672"/>
        <end position="694"/>
    </location>
</feature>
<dbReference type="PROSITE" id="PS51012">
    <property type="entry name" value="ABC_TM2"/>
    <property type="match status" value="1"/>
</dbReference>
<feature type="domain" description="ABC transporter" evidence="8">
    <location>
        <begin position="10"/>
        <end position="241"/>
    </location>
</feature>
<sequence>MESGERTLAIDVHQVDLAYDKRSPVLNSLSLQLPSGSIYGLLGPSGCGKTSLIRCILGLVRVDSGSIKVFNRKPNSYGSIVPGVGVGYMPQDISLFDDLSIDETLLYFANLYGLELGACWKRIRFLIDFLNLPAGYRSVGSLSGGQKRRVSLATALIHKPPLLILDEPTVGVDPLLRTSIWSHLTDISHIDGMTILITTHYIEEAKGAHLVGLMRNGRMLVQDNPNRLLHHYGLDTLEQVFLKLCTSAEAKRIHDDYSDLKQFPASKMDNRLIPFNGESNNRLFNSIERTQSSTSSLNSVNIVKPSKPKRNEVYFYNHIGTIVKKNFRSLIRSRGYLLFQLLLPLVEAMLFATTIGRDLHSIPVAVFDGDQTNFSQTILQHIDPSVIDQTIFQSEFEALDSVRDGKHSQALIIPDNFAINLYMKLNDSNNINDEMLYNSTIRILPDMSNKLMIDFAEKEIIRAYTVTSKKLLPTMGMNAHMLDMPVQLGEPVYGNANPSFTEFMTPGIVLTQAFFMAISLTTMKLVTERNHGLIERVVVTGVSHFSIIFSLMLTNLLIVLIQCFILLATLLFLFHVPYYGHLAMIYAITVIQSFCGMCFGLMVSAISDTENTATMLSLGIFYPIMLLSGAVWPIEAMNDYLRYFSCILPATIPTSSMRSIMVRGWSITHFEVYSGFLVTLIWIGIFLVISILVMRFKK</sequence>
<accession>A0A9Q0M9X7</accession>
<dbReference type="Gene3D" id="3.40.50.300">
    <property type="entry name" value="P-loop containing nucleotide triphosphate hydrolases"/>
    <property type="match status" value="1"/>
</dbReference>
<dbReference type="SMART" id="SM00382">
    <property type="entry name" value="AAA"/>
    <property type="match status" value="1"/>
</dbReference>
<dbReference type="GO" id="GO:0016020">
    <property type="term" value="C:membrane"/>
    <property type="evidence" value="ECO:0007669"/>
    <property type="project" value="UniProtKB-SubCell"/>
</dbReference>
<feature type="transmembrane region" description="Helical" evidence="7">
    <location>
        <begin position="547"/>
        <end position="572"/>
    </location>
</feature>
<dbReference type="PROSITE" id="PS50893">
    <property type="entry name" value="ABC_TRANSPORTER_2"/>
    <property type="match status" value="1"/>
</dbReference>
<dbReference type="GO" id="GO:0140359">
    <property type="term" value="F:ABC-type transporter activity"/>
    <property type="evidence" value="ECO:0007669"/>
    <property type="project" value="InterPro"/>
</dbReference>
<evidence type="ECO:0000256" key="3">
    <source>
        <dbReference type="ARBA" id="ARBA00022741"/>
    </source>
</evidence>
<evidence type="ECO:0000256" key="5">
    <source>
        <dbReference type="ARBA" id="ARBA00022989"/>
    </source>
</evidence>
<dbReference type="PANTHER" id="PTHR43038:SF3">
    <property type="entry name" value="ABC TRANSPORTER G FAMILY MEMBER 20 ISOFORM X1"/>
    <property type="match status" value="1"/>
</dbReference>
<dbReference type="EMBL" id="JAPWDV010000001">
    <property type="protein sequence ID" value="KAJ6221971.1"/>
    <property type="molecule type" value="Genomic_DNA"/>
</dbReference>
<name>A0A9Q0M9X7_BLOTA</name>
<reference evidence="10" key="1">
    <citation type="submission" date="2022-12" db="EMBL/GenBank/DDBJ databases">
        <title>Genome assemblies of Blomia tropicalis.</title>
        <authorList>
            <person name="Cui Y."/>
        </authorList>
    </citation>
    <scope>NUCLEOTIDE SEQUENCE</scope>
    <source>
        <tissue evidence="10">Adult mites</tissue>
    </source>
</reference>
<evidence type="ECO:0000256" key="4">
    <source>
        <dbReference type="ARBA" id="ARBA00022840"/>
    </source>
</evidence>
<dbReference type="Proteomes" id="UP001142055">
    <property type="component" value="Chromosome 1"/>
</dbReference>
<dbReference type="InterPro" id="IPR017871">
    <property type="entry name" value="ABC_transporter-like_CS"/>
</dbReference>
<dbReference type="InterPro" id="IPR047817">
    <property type="entry name" value="ABC2_TM_bact-type"/>
</dbReference>
<feature type="transmembrane region" description="Helical" evidence="7">
    <location>
        <begin position="503"/>
        <end position="526"/>
    </location>
</feature>
<keyword evidence="4" id="KW-0067">ATP-binding</keyword>
<protein>
    <submittedName>
        <fullName evidence="10">Uncharacterized protein</fullName>
    </submittedName>
</protein>
<keyword evidence="5 7" id="KW-1133">Transmembrane helix</keyword>
<evidence type="ECO:0000256" key="7">
    <source>
        <dbReference type="SAM" id="Phobius"/>
    </source>
</evidence>
<organism evidence="10 11">
    <name type="scientific">Blomia tropicalis</name>
    <name type="common">Mite</name>
    <dbReference type="NCBI Taxonomy" id="40697"/>
    <lineage>
        <taxon>Eukaryota</taxon>
        <taxon>Metazoa</taxon>
        <taxon>Ecdysozoa</taxon>
        <taxon>Arthropoda</taxon>
        <taxon>Chelicerata</taxon>
        <taxon>Arachnida</taxon>
        <taxon>Acari</taxon>
        <taxon>Acariformes</taxon>
        <taxon>Sarcoptiformes</taxon>
        <taxon>Astigmata</taxon>
        <taxon>Glycyphagoidea</taxon>
        <taxon>Echimyopodidae</taxon>
        <taxon>Blomia</taxon>
    </lineage>
</organism>
<feature type="transmembrane region" description="Helical" evidence="7">
    <location>
        <begin position="615"/>
        <end position="634"/>
    </location>
</feature>
<evidence type="ECO:0000313" key="10">
    <source>
        <dbReference type="EMBL" id="KAJ6221971.1"/>
    </source>
</evidence>
<dbReference type="InterPro" id="IPR003439">
    <property type="entry name" value="ABC_transporter-like_ATP-bd"/>
</dbReference>
<dbReference type="PANTHER" id="PTHR43038">
    <property type="entry name" value="ATP-BINDING CASSETTE, SUB-FAMILY H, MEMBER 1"/>
    <property type="match status" value="1"/>
</dbReference>
<dbReference type="PROSITE" id="PS00211">
    <property type="entry name" value="ABC_TRANSPORTER_1"/>
    <property type="match status" value="1"/>
</dbReference>
<dbReference type="SUPFAM" id="SSF52540">
    <property type="entry name" value="P-loop containing nucleoside triphosphate hydrolases"/>
    <property type="match status" value="1"/>
</dbReference>
<evidence type="ECO:0000259" key="9">
    <source>
        <dbReference type="PROSITE" id="PS51012"/>
    </source>
</evidence>
<evidence type="ECO:0000313" key="11">
    <source>
        <dbReference type="Proteomes" id="UP001142055"/>
    </source>
</evidence>
<dbReference type="Pfam" id="PF00005">
    <property type="entry name" value="ABC_tran"/>
    <property type="match status" value="1"/>
</dbReference>
<dbReference type="GO" id="GO:0016887">
    <property type="term" value="F:ATP hydrolysis activity"/>
    <property type="evidence" value="ECO:0007669"/>
    <property type="project" value="InterPro"/>
</dbReference>
<dbReference type="InterPro" id="IPR027417">
    <property type="entry name" value="P-loop_NTPase"/>
</dbReference>
<dbReference type="GO" id="GO:0005524">
    <property type="term" value="F:ATP binding"/>
    <property type="evidence" value="ECO:0007669"/>
    <property type="project" value="UniProtKB-KW"/>
</dbReference>
<comment type="subcellular location">
    <subcellularLocation>
        <location evidence="1">Membrane</location>
        <topology evidence="1">Multi-pass membrane protein</topology>
    </subcellularLocation>
</comment>
<comment type="caution">
    <text evidence="10">The sequence shown here is derived from an EMBL/GenBank/DDBJ whole genome shotgun (WGS) entry which is preliminary data.</text>
</comment>
<dbReference type="OMA" id="ANDHDEK"/>
<evidence type="ECO:0000256" key="2">
    <source>
        <dbReference type="ARBA" id="ARBA00022692"/>
    </source>
</evidence>
<evidence type="ECO:0000259" key="8">
    <source>
        <dbReference type="PROSITE" id="PS50893"/>
    </source>
</evidence>
<feature type="transmembrane region" description="Helical" evidence="7">
    <location>
        <begin position="578"/>
        <end position="603"/>
    </location>
</feature>
<dbReference type="CDD" id="cd03230">
    <property type="entry name" value="ABC_DR_subfamily_A"/>
    <property type="match status" value="1"/>
</dbReference>
<keyword evidence="2 7" id="KW-0812">Transmembrane</keyword>
<dbReference type="Gene3D" id="3.40.1710.10">
    <property type="entry name" value="abc type-2 transporter like domain"/>
    <property type="match status" value="1"/>
</dbReference>
<proteinExistence type="predicted"/>
<gene>
    <name evidence="10" type="ORF">RDWZM_000516</name>
</gene>
<keyword evidence="3" id="KW-0547">Nucleotide-binding</keyword>
<evidence type="ECO:0000256" key="1">
    <source>
        <dbReference type="ARBA" id="ARBA00004141"/>
    </source>
</evidence>
<keyword evidence="6 7" id="KW-0472">Membrane</keyword>
<dbReference type="InterPro" id="IPR003593">
    <property type="entry name" value="AAA+_ATPase"/>
</dbReference>
<evidence type="ECO:0000256" key="6">
    <source>
        <dbReference type="ARBA" id="ARBA00023136"/>
    </source>
</evidence>
<dbReference type="InterPro" id="IPR013525">
    <property type="entry name" value="ABC2_TM"/>
</dbReference>
<feature type="domain" description="ABC transmembrane type-2" evidence="9">
    <location>
        <begin position="464"/>
        <end position="697"/>
    </location>
</feature>